<evidence type="ECO:0000313" key="1">
    <source>
        <dbReference type="EMBL" id="RRT67574.1"/>
    </source>
</evidence>
<dbReference type="AlphaFoldDB" id="A0A426ZUC8"/>
<dbReference type="InterPro" id="IPR026847">
    <property type="entry name" value="VPS13"/>
</dbReference>
<feature type="non-terminal residue" evidence="1">
    <location>
        <position position="1"/>
    </location>
</feature>
<proteinExistence type="predicted"/>
<dbReference type="PANTHER" id="PTHR16166:SF143">
    <property type="entry name" value="PROTEIN SORTING-ASSOCIATED PROTEIN, PUTATIVE (DUF1162)-RELATED"/>
    <property type="match status" value="1"/>
</dbReference>
<accession>A0A426ZUC8</accession>
<sequence>RCDLLEILWQVLSSLNELKSFEARLLTKFEYYICNHKKLYWDVTIHKAILNLPLRNEEQKVLNMVLEFDTFFLQSKTQQESSPILDTRFCLENICPTYLINGTQLKFQIQDVYNCFGIELTGFKVNLFEPNIPRVVSVIDDFNASFDTRLCIFFDEADLKILEVLLNFCDLVCFLVHCYGAL</sequence>
<name>A0A426ZUC8_ENSVE</name>
<evidence type="ECO:0000313" key="2">
    <source>
        <dbReference type="Proteomes" id="UP000287651"/>
    </source>
</evidence>
<protein>
    <submittedName>
        <fullName evidence="1">Uncharacterized protein</fullName>
    </submittedName>
</protein>
<gene>
    <name evidence="1" type="ORF">B296_00037676</name>
</gene>
<comment type="caution">
    <text evidence="1">The sequence shown here is derived from an EMBL/GenBank/DDBJ whole genome shotgun (WGS) entry which is preliminary data.</text>
</comment>
<dbReference type="PANTHER" id="PTHR16166">
    <property type="entry name" value="VACUOLAR PROTEIN SORTING-ASSOCIATED PROTEIN VPS13"/>
    <property type="match status" value="1"/>
</dbReference>
<dbReference type="GO" id="GO:0006623">
    <property type="term" value="P:protein targeting to vacuole"/>
    <property type="evidence" value="ECO:0007669"/>
    <property type="project" value="TreeGrafter"/>
</dbReference>
<organism evidence="1 2">
    <name type="scientific">Ensete ventricosum</name>
    <name type="common">Abyssinian banana</name>
    <name type="synonym">Musa ensete</name>
    <dbReference type="NCBI Taxonomy" id="4639"/>
    <lineage>
        <taxon>Eukaryota</taxon>
        <taxon>Viridiplantae</taxon>
        <taxon>Streptophyta</taxon>
        <taxon>Embryophyta</taxon>
        <taxon>Tracheophyta</taxon>
        <taxon>Spermatophyta</taxon>
        <taxon>Magnoliopsida</taxon>
        <taxon>Liliopsida</taxon>
        <taxon>Zingiberales</taxon>
        <taxon>Musaceae</taxon>
        <taxon>Ensete</taxon>
    </lineage>
</organism>
<dbReference type="GO" id="GO:0045053">
    <property type="term" value="P:protein retention in Golgi apparatus"/>
    <property type="evidence" value="ECO:0007669"/>
    <property type="project" value="TreeGrafter"/>
</dbReference>
<dbReference type="Proteomes" id="UP000287651">
    <property type="component" value="Unassembled WGS sequence"/>
</dbReference>
<dbReference type="EMBL" id="AMZH03004993">
    <property type="protein sequence ID" value="RRT67574.1"/>
    <property type="molecule type" value="Genomic_DNA"/>
</dbReference>
<reference evidence="1 2" key="1">
    <citation type="journal article" date="2014" name="Agronomy (Basel)">
        <title>A Draft Genome Sequence for Ensete ventricosum, the Drought-Tolerant Tree Against Hunger.</title>
        <authorList>
            <person name="Harrison J."/>
            <person name="Moore K.A."/>
            <person name="Paszkiewicz K."/>
            <person name="Jones T."/>
            <person name="Grant M."/>
            <person name="Ambacheew D."/>
            <person name="Muzemil S."/>
            <person name="Studholme D.J."/>
        </authorList>
    </citation>
    <scope>NUCLEOTIDE SEQUENCE [LARGE SCALE GENOMIC DNA]</scope>
</reference>